<name>A0ABT6TQQ2_9BACL</name>
<evidence type="ECO:0000313" key="5">
    <source>
        <dbReference type="Proteomes" id="UP001161691"/>
    </source>
</evidence>
<dbReference type="SUPFAM" id="SSF46689">
    <property type="entry name" value="Homeodomain-like"/>
    <property type="match status" value="1"/>
</dbReference>
<organism evidence="4 5">
    <name type="scientific">Cohnella hashimotonis</name>
    <dbReference type="NCBI Taxonomy" id="2826895"/>
    <lineage>
        <taxon>Bacteria</taxon>
        <taxon>Bacillati</taxon>
        <taxon>Bacillota</taxon>
        <taxon>Bacilli</taxon>
        <taxon>Bacillales</taxon>
        <taxon>Paenibacillaceae</taxon>
        <taxon>Cohnella</taxon>
    </lineage>
</organism>
<dbReference type="PANTHER" id="PTHR43479">
    <property type="entry name" value="ACREF/ENVCD OPERON REPRESSOR-RELATED"/>
    <property type="match status" value="1"/>
</dbReference>
<sequence>MEEIKTDPRVLRTRQLILDAFNALIPNKDIKDITIGDITKRATINRATFYAHYADKYELMEDALSQMFKDSLMQKLSCHADLNRATLTGIIVTLCEFHANFSTQCARSYEAMSPYIENKMVKLLKGVFRQLLGQKSYLDDAAAQRMSVILSWIAYGLARDWNTDGRKVTPEQLAEQAIAALSAAVREIDGVGLPV</sequence>
<comment type="caution">
    <text evidence="4">The sequence shown here is derived from an EMBL/GenBank/DDBJ whole genome shotgun (WGS) entry which is preliminary data.</text>
</comment>
<dbReference type="InterPro" id="IPR001647">
    <property type="entry name" value="HTH_TetR"/>
</dbReference>
<dbReference type="PANTHER" id="PTHR43479:SF7">
    <property type="entry name" value="TETR-FAMILY TRANSCRIPTIONAL REGULATOR"/>
    <property type="match status" value="1"/>
</dbReference>
<reference evidence="4" key="1">
    <citation type="submission" date="2023-04" db="EMBL/GenBank/DDBJ databases">
        <title>Comparative genomic analysis of Cohnella hashimotonis sp. nov., isolated from the International Space Station.</title>
        <authorList>
            <person name="Venkateswaran K."/>
            <person name="Simpson A."/>
        </authorList>
    </citation>
    <scope>NUCLEOTIDE SEQUENCE</scope>
    <source>
        <strain evidence="4">F6_2S_P_1</strain>
    </source>
</reference>
<evidence type="ECO:0000256" key="1">
    <source>
        <dbReference type="ARBA" id="ARBA00023125"/>
    </source>
</evidence>
<feature type="DNA-binding region" description="H-T-H motif" evidence="2">
    <location>
        <begin position="34"/>
        <end position="53"/>
    </location>
</feature>
<dbReference type="PROSITE" id="PS50977">
    <property type="entry name" value="HTH_TETR_2"/>
    <property type="match status" value="1"/>
</dbReference>
<dbReference type="Pfam" id="PF00440">
    <property type="entry name" value="TetR_N"/>
    <property type="match status" value="1"/>
</dbReference>
<keyword evidence="1 2" id="KW-0238">DNA-binding</keyword>
<keyword evidence="5" id="KW-1185">Reference proteome</keyword>
<dbReference type="RefSeq" id="WP_282911832.1">
    <property type="nucleotide sequence ID" value="NZ_JAGRPV010000001.1"/>
</dbReference>
<dbReference type="Proteomes" id="UP001161691">
    <property type="component" value="Unassembled WGS sequence"/>
</dbReference>
<gene>
    <name evidence="4" type="ORF">KB449_29825</name>
</gene>
<feature type="domain" description="HTH tetR-type" evidence="3">
    <location>
        <begin position="11"/>
        <end position="71"/>
    </location>
</feature>
<dbReference type="InterPro" id="IPR009057">
    <property type="entry name" value="Homeodomain-like_sf"/>
</dbReference>
<dbReference type="InterPro" id="IPR050624">
    <property type="entry name" value="HTH-type_Tx_Regulator"/>
</dbReference>
<dbReference type="Gene3D" id="1.10.357.10">
    <property type="entry name" value="Tetracycline Repressor, domain 2"/>
    <property type="match status" value="1"/>
</dbReference>
<proteinExistence type="predicted"/>
<protein>
    <submittedName>
        <fullName evidence="4">TetR/AcrR family transcriptional regulator</fullName>
    </submittedName>
</protein>
<evidence type="ECO:0000313" key="4">
    <source>
        <dbReference type="EMBL" id="MDI4649173.1"/>
    </source>
</evidence>
<accession>A0ABT6TQQ2</accession>
<evidence type="ECO:0000259" key="3">
    <source>
        <dbReference type="PROSITE" id="PS50977"/>
    </source>
</evidence>
<evidence type="ECO:0000256" key="2">
    <source>
        <dbReference type="PROSITE-ProRule" id="PRU00335"/>
    </source>
</evidence>
<dbReference type="EMBL" id="JAGRPV010000001">
    <property type="protein sequence ID" value="MDI4649173.1"/>
    <property type="molecule type" value="Genomic_DNA"/>
</dbReference>